<dbReference type="EMBL" id="BGZK01002220">
    <property type="protein sequence ID" value="GBP91887.1"/>
    <property type="molecule type" value="Genomic_DNA"/>
</dbReference>
<proteinExistence type="predicted"/>
<protein>
    <submittedName>
        <fullName evidence="1">Uncharacterized protein</fullName>
    </submittedName>
</protein>
<organism evidence="1 2">
    <name type="scientific">Eumeta variegata</name>
    <name type="common">Bagworm moth</name>
    <name type="synonym">Eumeta japonica</name>
    <dbReference type="NCBI Taxonomy" id="151549"/>
    <lineage>
        <taxon>Eukaryota</taxon>
        <taxon>Metazoa</taxon>
        <taxon>Ecdysozoa</taxon>
        <taxon>Arthropoda</taxon>
        <taxon>Hexapoda</taxon>
        <taxon>Insecta</taxon>
        <taxon>Pterygota</taxon>
        <taxon>Neoptera</taxon>
        <taxon>Endopterygota</taxon>
        <taxon>Lepidoptera</taxon>
        <taxon>Glossata</taxon>
        <taxon>Ditrysia</taxon>
        <taxon>Tineoidea</taxon>
        <taxon>Psychidae</taxon>
        <taxon>Oiketicinae</taxon>
        <taxon>Eumeta</taxon>
    </lineage>
</organism>
<dbReference type="Proteomes" id="UP000299102">
    <property type="component" value="Unassembled WGS sequence"/>
</dbReference>
<keyword evidence="2" id="KW-1185">Reference proteome</keyword>
<dbReference type="AlphaFoldDB" id="A0A4C1ZZ44"/>
<accession>A0A4C1ZZ44</accession>
<evidence type="ECO:0000313" key="1">
    <source>
        <dbReference type="EMBL" id="GBP91887.1"/>
    </source>
</evidence>
<comment type="caution">
    <text evidence="1">The sequence shown here is derived from an EMBL/GenBank/DDBJ whole genome shotgun (WGS) entry which is preliminary data.</text>
</comment>
<sequence length="91" mass="10459">MLFITYYNICVPSLATLPDVYRTKLTCKVLELAPGVLAFRRLREVLELGGILAREGRANSIRSHRYVRTFQHQAIVRPSRLCAVTSRKVER</sequence>
<reference evidence="1 2" key="1">
    <citation type="journal article" date="2019" name="Commun. Biol.">
        <title>The bagworm genome reveals a unique fibroin gene that provides high tensile strength.</title>
        <authorList>
            <person name="Kono N."/>
            <person name="Nakamura H."/>
            <person name="Ohtoshi R."/>
            <person name="Tomita M."/>
            <person name="Numata K."/>
            <person name="Arakawa K."/>
        </authorList>
    </citation>
    <scope>NUCLEOTIDE SEQUENCE [LARGE SCALE GENOMIC DNA]</scope>
</reference>
<gene>
    <name evidence="1" type="ORF">EVAR_101011_1</name>
</gene>
<evidence type="ECO:0000313" key="2">
    <source>
        <dbReference type="Proteomes" id="UP000299102"/>
    </source>
</evidence>
<name>A0A4C1ZZ44_EUMVA</name>